<dbReference type="Proteomes" id="UP000233551">
    <property type="component" value="Unassembled WGS sequence"/>
</dbReference>
<evidence type="ECO:0000313" key="1">
    <source>
        <dbReference type="EMBL" id="PKI38620.1"/>
    </source>
</evidence>
<protein>
    <submittedName>
        <fullName evidence="1">Uncharacterized protein</fullName>
    </submittedName>
</protein>
<name>A0A2I0I4K4_PUNGR</name>
<proteinExistence type="predicted"/>
<dbReference type="EMBL" id="PGOL01004056">
    <property type="protein sequence ID" value="PKI38620.1"/>
    <property type="molecule type" value="Genomic_DNA"/>
</dbReference>
<keyword evidence="2" id="KW-1185">Reference proteome</keyword>
<accession>A0A2I0I4K4</accession>
<dbReference type="AlphaFoldDB" id="A0A2I0I4K4"/>
<evidence type="ECO:0000313" key="2">
    <source>
        <dbReference type="Proteomes" id="UP000233551"/>
    </source>
</evidence>
<reference evidence="1 2" key="1">
    <citation type="submission" date="2017-11" db="EMBL/GenBank/DDBJ databases">
        <title>De-novo sequencing of pomegranate (Punica granatum L.) genome.</title>
        <authorList>
            <person name="Akparov Z."/>
            <person name="Amiraslanov A."/>
            <person name="Hajiyeva S."/>
            <person name="Abbasov M."/>
            <person name="Kaur K."/>
            <person name="Hamwieh A."/>
            <person name="Solovyev V."/>
            <person name="Salamov A."/>
            <person name="Braich B."/>
            <person name="Kosarev P."/>
            <person name="Mahmoud A."/>
            <person name="Hajiyev E."/>
            <person name="Babayeva S."/>
            <person name="Izzatullayeva V."/>
            <person name="Mammadov A."/>
            <person name="Mammadov A."/>
            <person name="Sharifova S."/>
            <person name="Ojaghi J."/>
            <person name="Eynullazada K."/>
            <person name="Bayramov B."/>
            <person name="Abdulazimova A."/>
            <person name="Shahmuradov I."/>
        </authorList>
    </citation>
    <scope>NUCLEOTIDE SEQUENCE [LARGE SCALE GENOMIC DNA]</scope>
    <source>
        <strain evidence="2">cv. AG2017</strain>
        <tissue evidence="1">Leaf</tissue>
    </source>
</reference>
<gene>
    <name evidence="1" type="ORF">CRG98_041053</name>
</gene>
<organism evidence="1 2">
    <name type="scientific">Punica granatum</name>
    <name type="common">Pomegranate</name>
    <dbReference type="NCBI Taxonomy" id="22663"/>
    <lineage>
        <taxon>Eukaryota</taxon>
        <taxon>Viridiplantae</taxon>
        <taxon>Streptophyta</taxon>
        <taxon>Embryophyta</taxon>
        <taxon>Tracheophyta</taxon>
        <taxon>Spermatophyta</taxon>
        <taxon>Magnoliopsida</taxon>
        <taxon>eudicotyledons</taxon>
        <taxon>Gunneridae</taxon>
        <taxon>Pentapetalae</taxon>
        <taxon>rosids</taxon>
        <taxon>malvids</taxon>
        <taxon>Myrtales</taxon>
        <taxon>Lythraceae</taxon>
        <taxon>Punica</taxon>
    </lineage>
</organism>
<sequence length="185" mass="20550">MDIAQRPRAQVTSPSHFVFTGSSNLVYGHQLKTMGSSFLAFSPHPHKLDKRNLPWTTTPLTSSSILTLLFRPHRLDERNSPRTTTPLMVSSILALSFRHHRLDKQNFSQTTTSLTDSSSTNDLVSDDDTAYGLEYPSSVTPSHMLKQHSPRMLTLLTSSSNLALSLRPIGSIYLASDVDTPHGFK</sequence>
<comment type="caution">
    <text evidence="1">The sequence shown here is derived from an EMBL/GenBank/DDBJ whole genome shotgun (WGS) entry which is preliminary data.</text>
</comment>